<feature type="region of interest" description="Disordered" evidence="5">
    <location>
        <begin position="57"/>
        <end position="177"/>
    </location>
</feature>
<proteinExistence type="evidence at transcript level"/>
<keyword evidence="3 4" id="KW-0539">Nucleus</keyword>
<comment type="subcellular location">
    <subcellularLocation>
        <location evidence="4">Nucleus</location>
    </subcellularLocation>
</comment>
<evidence type="ECO:0000256" key="4">
    <source>
        <dbReference type="RuleBase" id="RU003894"/>
    </source>
</evidence>
<evidence type="ECO:0000313" key="7">
    <source>
        <dbReference type="EMBL" id="AGN29605.1"/>
    </source>
</evidence>
<evidence type="ECO:0000256" key="3">
    <source>
        <dbReference type="ARBA" id="ARBA00023242"/>
    </source>
</evidence>
<feature type="compositionally biased region" description="Basic and acidic residues" evidence="5">
    <location>
        <begin position="102"/>
        <end position="112"/>
    </location>
</feature>
<keyword evidence="2 4" id="KW-0238">DNA-binding</keyword>
<reference evidence="7" key="1">
    <citation type="journal article" date="2013" name="J. Exp. Mar. Biol. Ecol.">
        <title>An improved method for achieving high-quality RNA for copepod gene transcriptomic studies.</title>
        <authorList>
            <person name="Zhang H."/>
            <person name="Finiguerra M."/>
            <person name="Dam H.G."/>
            <person name="Huang Y."/>
            <person name="Xu D."/>
            <person name="Liu G."/>
            <person name="Lin S."/>
        </authorList>
    </citation>
    <scope>NUCLEOTIDE SEQUENCE</scope>
</reference>
<dbReference type="EMBL" id="KC989832">
    <property type="protein sequence ID" value="AGN29605.1"/>
    <property type="molecule type" value="mRNA"/>
</dbReference>
<dbReference type="GO" id="GO:0030527">
    <property type="term" value="F:structural constituent of chromatin"/>
    <property type="evidence" value="ECO:0007669"/>
    <property type="project" value="InterPro"/>
</dbReference>
<dbReference type="GO" id="GO:0003677">
    <property type="term" value="F:DNA binding"/>
    <property type="evidence" value="ECO:0007669"/>
    <property type="project" value="UniProtKB-KW"/>
</dbReference>
<dbReference type="GO" id="GO:0006334">
    <property type="term" value="P:nucleosome assembly"/>
    <property type="evidence" value="ECO:0007669"/>
    <property type="project" value="InterPro"/>
</dbReference>
<dbReference type="PRINTS" id="PR00624">
    <property type="entry name" value="HISTONEH5"/>
</dbReference>
<organism evidence="7">
    <name type="scientific">Acartia pacifica</name>
    <name type="common">Copepod</name>
    <dbReference type="NCBI Taxonomy" id="335913"/>
    <lineage>
        <taxon>Eukaryota</taxon>
        <taxon>Metazoa</taxon>
        <taxon>Ecdysozoa</taxon>
        <taxon>Arthropoda</taxon>
        <taxon>Crustacea</taxon>
        <taxon>Multicrustacea</taxon>
        <taxon>Hexanauplia</taxon>
        <taxon>Copepoda</taxon>
        <taxon>Calanoida</taxon>
        <taxon>Acartiidae</taxon>
        <taxon>Acartia</taxon>
    </lineage>
</organism>
<dbReference type="Gene3D" id="1.10.10.10">
    <property type="entry name" value="Winged helix-like DNA-binding domain superfamily/Winged helix DNA-binding domain"/>
    <property type="match status" value="1"/>
</dbReference>
<keyword evidence="4" id="KW-0158">Chromosome</keyword>
<feature type="domain" description="H15" evidence="6">
    <location>
        <begin position="6"/>
        <end position="81"/>
    </location>
</feature>
<evidence type="ECO:0000256" key="5">
    <source>
        <dbReference type="SAM" id="MobiDB-lite"/>
    </source>
</evidence>
<dbReference type="InterPro" id="IPR036388">
    <property type="entry name" value="WH-like_DNA-bd_sf"/>
</dbReference>
<dbReference type="AlphaFoldDB" id="R9TFS3"/>
<evidence type="ECO:0000256" key="1">
    <source>
        <dbReference type="ARBA" id="ARBA00002809"/>
    </source>
</evidence>
<protein>
    <submittedName>
        <fullName evidence="7">Histone H1</fullName>
    </submittedName>
</protein>
<comment type="function">
    <text evidence="1">Histones H1 are necessary for the condensation of nucleosome chains into higher-order structures.</text>
</comment>
<evidence type="ECO:0000259" key="6">
    <source>
        <dbReference type="PROSITE" id="PS51504"/>
    </source>
</evidence>
<dbReference type="InterPro" id="IPR005819">
    <property type="entry name" value="H1/H5"/>
</dbReference>
<sequence>MTSKSEKLSYLSMVEEAIKADGSRNGTSRQVIVKYLTDQFNVDPEKSKHFIKTALSKGVESGHLKKAKESGKGANSYKLGKPTAEEKAKKTPTKKTGNVKAAEAEPAKEKGKITKKVPSAETSDLSTGRSKASTAKKAKATTPKKSLVSKVKEAGKPKKTPTKKIGRKAAASAVSKK</sequence>
<dbReference type="PROSITE" id="PS51504">
    <property type="entry name" value="H15"/>
    <property type="match status" value="1"/>
</dbReference>
<evidence type="ECO:0000256" key="2">
    <source>
        <dbReference type="ARBA" id="ARBA00023125"/>
    </source>
</evidence>
<feature type="compositionally biased region" description="Basic and acidic residues" evidence="5">
    <location>
        <begin position="60"/>
        <end position="71"/>
    </location>
</feature>
<dbReference type="InterPro" id="IPR005818">
    <property type="entry name" value="Histone_H1/H5_H15"/>
</dbReference>
<dbReference type="Pfam" id="PF00538">
    <property type="entry name" value="Linker_histone"/>
    <property type="match status" value="1"/>
</dbReference>
<name>R9TFS3_ACAPC</name>
<dbReference type="SUPFAM" id="SSF46785">
    <property type="entry name" value="Winged helix' DNA-binding domain"/>
    <property type="match status" value="1"/>
</dbReference>
<dbReference type="InterPro" id="IPR036390">
    <property type="entry name" value="WH_DNA-bd_sf"/>
</dbReference>
<dbReference type="SMART" id="SM00526">
    <property type="entry name" value="H15"/>
    <property type="match status" value="1"/>
</dbReference>
<accession>R9TFS3</accession>
<feature type="compositionally biased region" description="Basic residues" evidence="5">
    <location>
        <begin position="157"/>
        <end position="167"/>
    </location>
</feature>
<dbReference type="CDD" id="cd00073">
    <property type="entry name" value="H15"/>
    <property type="match status" value="1"/>
</dbReference>
<dbReference type="GO" id="GO:0000786">
    <property type="term" value="C:nucleosome"/>
    <property type="evidence" value="ECO:0007669"/>
    <property type="project" value="InterPro"/>
</dbReference>
<dbReference type="GO" id="GO:0005634">
    <property type="term" value="C:nucleus"/>
    <property type="evidence" value="ECO:0007669"/>
    <property type="project" value="UniProtKB-SubCell"/>
</dbReference>
<comment type="similarity">
    <text evidence="4">Belongs to the histone H1/H5 family.</text>
</comment>